<feature type="chain" id="PRO_5043584645" evidence="1">
    <location>
        <begin position="20"/>
        <end position="130"/>
    </location>
</feature>
<feature type="signal peptide" evidence="1">
    <location>
        <begin position="1"/>
        <end position="19"/>
    </location>
</feature>
<keyword evidence="1" id="KW-0732">Signal</keyword>
<dbReference type="Proteomes" id="UP001497623">
    <property type="component" value="Unassembled WGS sequence"/>
</dbReference>
<gene>
    <name evidence="2" type="ORF">MNOR_LOCUS31219</name>
</gene>
<evidence type="ECO:0000313" key="3">
    <source>
        <dbReference type="Proteomes" id="UP001497623"/>
    </source>
</evidence>
<organism evidence="2 3">
    <name type="scientific">Meganyctiphanes norvegica</name>
    <name type="common">Northern krill</name>
    <name type="synonym">Thysanopoda norvegica</name>
    <dbReference type="NCBI Taxonomy" id="48144"/>
    <lineage>
        <taxon>Eukaryota</taxon>
        <taxon>Metazoa</taxon>
        <taxon>Ecdysozoa</taxon>
        <taxon>Arthropoda</taxon>
        <taxon>Crustacea</taxon>
        <taxon>Multicrustacea</taxon>
        <taxon>Malacostraca</taxon>
        <taxon>Eumalacostraca</taxon>
        <taxon>Eucarida</taxon>
        <taxon>Euphausiacea</taxon>
        <taxon>Euphausiidae</taxon>
        <taxon>Meganyctiphanes</taxon>
    </lineage>
</organism>
<keyword evidence="3" id="KW-1185">Reference proteome</keyword>
<comment type="caution">
    <text evidence="2">The sequence shown here is derived from an EMBL/GenBank/DDBJ whole genome shotgun (WGS) entry which is preliminary data.</text>
</comment>
<proteinExistence type="predicted"/>
<reference evidence="2 3" key="1">
    <citation type="submission" date="2024-05" db="EMBL/GenBank/DDBJ databases">
        <authorList>
            <person name="Wallberg A."/>
        </authorList>
    </citation>
    <scope>NUCLEOTIDE SEQUENCE [LARGE SCALE GENOMIC DNA]</scope>
</reference>
<dbReference type="AlphaFoldDB" id="A0AAV2S4E6"/>
<sequence>MKCLLFSIMLFGLTSTGLCGDTINCYIGSGNVGDNDVKEEYKNDVANYTMCSVSSSKIDGKSQAAVRAGSGDTKVKCVEGDGKTCYMNGTCVSMWHKTCYCGTNLCNNAPATVLAVMPLIAMAALAKFII</sequence>
<evidence type="ECO:0000313" key="2">
    <source>
        <dbReference type="EMBL" id="CAL4153720.1"/>
    </source>
</evidence>
<protein>
    <submittedName>
        <fullName evidence="2">Uncharacterized protein</fullName>
    </submittedName>
</protein>
<dbReference type="EMBL" id="CAXKWB010039808">
    <property type="protein sequence ID" value="CAL4153720.1"/>
    <property type="molecule type" value="Genomic_DNA"/>
</dbReference>
<accession>A0AAV2S4E6</accession>
<name>A0AAV2S4E6_MEGNR</name>
<evidence type="ECO:0000256" key="1">
    <source>
        <dbReference type="SAM" id="SignalP"/>
    </source>
</evidence>